<gene>
    <name evidence="1" type="ORF">BV898_17524</name>
</gene>
<evidence type="ECO:0000313" key="1">
    <source>
        <dbReference type="EMBL" id="OWA53090.1"/>
    </source>
</evidence>
<organism evidence="1 2">
    <name type="scientific">Hypsibius exemplaris</name>
    <name type="common">Freshwater tardigrade</name>
    <dbReference type="NCBI Taxonomy" id="2072580"/>
    <lineage>
        <taxon>Eukaryota</taxon>
        <taxon>Metazoa</taxon>
        <taxon>Ecdysozoa</taxon>
        <taxon>Tardigrada</taxon>
        <taxon>Eutardigrada</taxon>
        <taxon>Parachela</taxon>
        <taxon>Hypsibioidea</taxon>
        <taxon>Hypsibiidae</taxon>
        <taxon>Hypsibius</taxon>
    </lineage>
</organism>
<keyword evidence="2" id="KW-1185">Reference proteome</keyword>
<dbReference type="Proteomes" id="UP000192578">
    <property type="component" value="Unassembled WGS sequence"/>
</dbReference>
<dbReference type="OrthoDB" id="409543at2759"/>
<reference evidence="2" key="1">
    <citation type="submission" date="2017-01" db="EMBL/GenBank/DDBJ databases">
        <title>Comparative genomics of anhydrobiosis in the tardigrade Hypsibius dujardini.</title>
        <authorList>
            <person name="Yoshida Y."/>
            <person name="Koutsovoulos G."/>
            <person name="Laetsch D."/>
            <person name="Stevens L."/>
            <person name="Kumar S."/>
            <person name="Horikawa D."/>
            <person name="Ishino K."/>
            <person name="Komine S."/>
            <person name="Tomita M."/>
            <person name="Blaxter M."/>
            <person name="Arakawa K."/>
        </authorList>
    </citation>
    <scope>NUCLEOTIDE SEQUENCE [LARGE SCALE GENOMIC DNA]</scope>
    <source>
        <strain evidence="2">Z151</strain>
    </source>
</reference>
<accession>A0A9X6RMJ3</accession>
<proteinExistence type="predicted"/>
<comment type="caution">
    <text evidence="1">The sequence shown here is derived from an EMBL/GenBank/DDBJ whole genome shotgun (WGS) entry which is preliminary data.</text>
</comment>
<protein>
    <submittedName>
        <fullName evidence="1">Uncharacterized protein</fullName>
    </submittedName>
</protein>
<dbReference type="EMBL" id="MTYJ01000302">
    <property type="protein sequence ID" value="OWA53090.1"/>
    <property type="molecule type" value="Genomic_DNA"/>
</dbReference>
<dbReference type="PANTHER" id="PTHR46830">
    <property type="entry name" value="TRANSFERASE, PUTATIVE-RELATED"/>
    <property type="match status" value="1"/>
</dbReference>
<dbReference type="AlphaFoldDB" id="A0A9X6RMJ3"/>
<evidence type="ECO:0000313" key="2">
    <source>
        <dbReference type="Proteomes" id="UP000192578"/>
    </source>
</evidence>
<sequence length="319" mass="36803">MTPKISIQKWLQIIVYSLVLLFFFTFLSTERAIILHQSIPKDSSGIDSLQMSNSNLKASFFDPAQLDVHYVKIYRNFPPIQDDQFCFLECVALLSVLKNLQSRRVYFHSNAPKFWPFSSCASLISHGNLTSIKMMQLHPTTLIGGRSVTILHHQADIAKLQILRDFGGVVMDMDVFIVNGQVIGRKLKQFSCVLSQEGSRMLNAGFAACRRGARWPDVMLEEYRKDYRSDWYYNSAILPFKKLRDDRRLRREVYVDNTISNNPDGKKGFKMLDMKDAVDWRGKVGFQSFYHDCNLGVAYVNHTQTGFGELLRWILYSPL</sequence>
<name>A0A9X6RMJ3_HYPEX</name>
<dbReference type="PANTHER" id="PTHR46830:SF1">
    <property type="entry name" value="ALPHA-1,4-N-ACETYLGLUCOSAMINYLTRANSFERASE"/>
    <property type="match status" value="1"/>
</dbReference>